<dbReference type="InterPro" id="IPR042096">
    <property type="entry name" value="Dihydro-acid_dehy_C"/>
</dbReference>
<keyword evidence="2" id="KW-0001">2Fe-2S</keyword>
<keyword evidence="7" id="KW-0100">Branched-chain amino acid biosynthesis</keyword>
<dbReference type="InterPro" id="IPR056740">
    <property type="entry name" value="ILV_EDD_C"/>
</dbReference>
<dbReference type="PROSITE" id="PS00887">
    <property type="entry name" value="ILVD_EDD_2"/>
    <property type="match status" value="1"/>
</dbReference>
<evidence type="ECO:0000256" key="2">
    <source>
        <dbReference type="ARBA" id="ARBA00022714"/>
    </source>
</evidence>
<sequence length="571" mass="62802">MNCSQKSRMGNPEFDPMLLGTGWTPEDLEKPYIMLESSYGDSHPGSKHLNQLVDEAANGIYKRGGKPAKYTVTDICDGVACGHSGMNYSLLSRDIMSSMVEIHAKSVPYDGMITFASCDKSLPAHLMAIARVDIPSIHFCGGTMLPGPEFITPVKGYEVEELKLKGEISPEDEIFYKTHGCPTHGACQYMGTANTMQVTAEALGLSLPFNGLMPAWSNFIKHYADQTGQKILELLEKDIRPSRILTKEAFENAIMVHAAVSGSTNALLHIPAIAKCAGVEITMDDFDRIHRRIPVLTSLQMSGKWPVQMLWFAGGVPGIMLEIEKYLNLEVMTVTGKTLGENLEEIKRFNKIKEPQRYLSNYMIKPEEVITPLEDPYNPDGGLAILYGNLAPEGSAVKHAAVPKLMHVHEGPAKVYDSEDAAIKAIFDDAIRPGDVIVIRYEGPKGSGMPEMFKATEVLYNKEHLRETTALITDGRFSGASRGPAVGHMTPEAANGGPIAYLMDGDIIKIDIPGRKLEITGFGDKKMTDDEVRELLDERRRNIKIKEIKHEGVLGLFTRNAGNTKEGASMF</sequence>
<dbReference type="SUPFAM" id="SSF52016">
    <property type="entry name" value="LeuD/IlvD-like"/>
    <property type="match status" value="1"/>
</dbReference>
<dbReference type="InterPro" id="IPR020558">
    <property type="entry name" value="DiOHA_6PGluconate_deHydtase_CS"/>
</dbReference>
<evidence type="ECO:0000259" key="9">
    <source>
        <dbReference type="Pfam" id="PF24877"/>
    </source>
</evidence>
<name>A0A1M6MNZ5_9FIRM</name>
<dbReference type="GO" id="GO:0005829">
    <property type="term" value="C:cytosol"/>
    <property type="evidence" value="ECO:0007669"/>
    <property type="project" value="TreeGrafter"/>
</dbReference>
<keyword evidence="11" id="KW-1185">Reference proteome</keyword>
<keyword evidence="4" id="KW-0408">Iron</keyword>
<evidence type="ECO:0000313" key="11">
    <source>
        <dbReference type="Proteomes" id="UP000184052"/>
    </source>
</evidence>
<reference evidence="10 11" key="1">
    <citation type="submission" date="2016-11" db="EMBL/GenBank/DDBJ databases">
        <authorList>
            <person name="Jaros S."/>
            <person name="Januszkiewicz K."/>
            <person name="Wedrychowicz H."/>
        </authorList>
    </citation>
    <scope>NUCLEOTIDE SEQUENCE [LARGE SCALE GENOMIC DNA]</scope>
    <source>
        <strain evidence="10 11">DSM 17477</strain>
    </source>
</reference>
<evidence type="ECO:0000256" key="4">
    <source>
        <dbReference type="ARBA" id="ARBA00023004"/>
    </source>
</evidence>
<comment type="similarity">
    <text evidence="1">Belongs to the IlvD/Edd family.</text>
</comment>
<dbReference type="GO" id="GO:0009082">
    <property type="term" value="P:branched-chain amino acid biosynthetic process"/>
    <property type="evidence" value="ECO:0007669"/>
    <property type="project" value="UniProtKB-KW"/>
</dbReference>
<dbReference type="RefSeq" id="WP_073050939.1">
    <property type="nucleotide sequence ID" value="NZ_FQZL01000046.1"/>
</dbReference>
<dbReference type="STRING" id="1121476.SAMN02745751_03540"/>
<dbReference type="Pfam" id="PF00920">
    <property type="entry name" value="ILVD_EDD_N"/>
    <property type="match status" value="1"/>
</dbReference>
<dbReference type="GO" id="GO:0051537">
    <property type="term" value="F:2 iron, 2 sulfur cluster binding"/>
    <property type="evidence" value="ECO:0007669"/>
    <property type="project" value="UniProtKB-KW"/>
</dbReference>
<evidence type="ECO:0000313" key="10">
    <source>
        <dbReference type="EMBL" id="SHJ85201.1"/>
    </source>
</evidence>
<accession>A0A1M6MNZ5</accession>
<dbReference type="OrthoDB" id="9807077at2"/>
<keyword evidence="3" id="KW-0479">Metal-binding</keyword>
<evidence type="ECO:0000256" key="6">
    <source>
        <dbReference type="ARBA" id="ARBA00023239"/>
    </source>
</evidence>
<keyword evidence="5" id="KW-0411">Iron-sulfur</keyword>
<evidence type="ECO:0000256" key="3">
    <source>
        <dbReference type="ARBA" id="ARBA00022723"/>
    </source>
</evidence>
<feature type="domain" description="Dihydroxy-acid/6-phosphogluconate dehydratase C-terminal" evidence="9">
    <location>
        <begin position="368"/>
        <end position="568"/>
    </location>
</feature>
<proteinExistence type="inferred from homology"/>
<gene>
    <name evidence="10" type="ORF">SAMN02745751_03540</name>
</gene>
<organism evidence="10 11">
    <name type="scientific">Dethiosulfatibacter aminovorans DSM 17477</name>
    <dbReference type="NCBI Taxonomy" id="1121476"/>
    <lineage>
        <taxon>Bacteria</taxon>
        <taxon>Bacillati</taxon>
        <taxon>Bacillota</taxon>
        <taxon>Tissierellia</taxon>
        <taxon>Dethiosulfatibacter</taxon>
    </lineage>
</organism>
<evidence type="ECO:0000256" key="7">
    <source>
        <dbReference type="ARBA" id="ARBA00023304"/>
    </source>
</evidence>
<dbReference type="PANTHER" id="PTHR43661:SF3">
    <property type="entry name" value="D-XYLONATE DEHYDRATASE YAGF-RELATED"/>
    <property type="match status" value="1"/>
</dbReference>
<dbReference type="EMBL" id="FQZL01000046">
    <property type="protein sequence ID" value="SHJ85201.1"/>
    <property type="molecule type" value="Genomic_DNA"/>
</dbReference>
<dbReference type="GO" id="GO:0046872">
    <property type="term" value="F:metal ion binding"/>
    <property type="evidence" value="ECO:0007669"/>
    <property type="project" value="UniProtKB-KW"/>
</dbReference>
<dbReference type="AlphaFoldDB" id="A0A1M6MNZ5"/>
<evidence type="ECO:0000259" key="8">
    <source>
        <dbReference type="Pfam" id="PF00920"/>
    </source>
</evidence>
<dbReference type="FunFam" id="3.50.30.80:FF:000001">
    <property type="entry name" value="Dihydroxy-acid dehydratase"/>
    <property type="match status" value="1"/>
</dbReference>
<dbReference type="Gene3D" id="3.50.30.80">
    <property type="entry name" value="IlvD/EDD C-terminal domain-like"/>
    <property type="match status" value="1"/>
</dbReference>
<dbReference type="Proteomes" id="UP000184052">
    <property type="component" value="Unassembled WGS sequence"/>
</dbReference>
<keyword evidence="6" id="KW-0456">Lyase</keyword>
<evidence type="ECO:0000256" key="5">
    <source>
        <dbReference type="ARBA" id="ARBA00023014"/>
    </source>
</evidence>
<dbReference type="GO" id="GO:0016836">
    <property type="term" value="F:hydro-lyase activity"/>
    <property type="evidence" value="ECO:0007669"/>
    <property type="project" value="TreeGrafter"/>
</dbReference>
<protein>
    <submittedName>
        <fullName evidence="10">Dihydroxy-acid dehydratase</fullName>
    </submittedName>
</protein>
<dbReference type="SUPFAM" id="SSF143975">
    <property type="entry name" value="IlvD/EDD N-terminal domain-like"/>
    <property type="match status" value="1"/>
</dbReference>
<dbReference type="PROSITE" id="PS00886">
    <property type="entry name" value="ILVD_EDD_1"/>
    <property type="match status" value="1"/>
</dbReference>
<dbReference type="PANTHER" id="PTHR43661">
    <property type="entry name" value="D-XYLONATE DEHYDRATASE"/>
    <property type="match status" value="1"/>
</dbReference>
<dbReference type="Pfam" id="PF24877">
    <property type="entry name" value="ILV_EDD_C"/>
    <property type="match status" value="1"/>
</dbReference>
<keyword evidence="7" id="KW-0028">Amino-acid biosynthesis</keyword>
<evidence type="ECO:0000256" key="1">
    <source>
        <dbReference type="ARBA" id="ARBA00006486"/>
    </source>
</evidence>
<dbReference type="InterPro" id="IPR037237">
    <property type="entry name" value="IlvD/EDD_N"/>
</dbReference>
<feature type="domain" description="Dihydroxy-acid/6-phosphogluconate dehydratase N-terminal" evidence="8">
    <location>
        <begin position="30"/>
        <end position="342"/>
    </location>
</feature>
<dbReference type="InterPro" id="IPR000581">
    <property type="entry name" value="ILV_EDD_N"/>
</dbReference>